<proteinExistence type="predicted"/>
<evidence type="ECO:0000313" key="2">
    <source>
        <dbReference type="Proteomes" id="UP001314170"/>
    </source>
</evidence>
<sequence>MSNIIFRNSIKDWKHEKFKTTTSGTIVESKNQVLKYMQFQVMIFKEVRENGFEIDSSLKTMSFLIYTSFGIVILKKVQETDFKIDLSSKIKDLNYM</sequence>
<dbReference type="EMBL" id="CAWUPB010001194">
    <property type="protein sequence ID" value="CAK7352466.1"/>
    <property type="molecule type" value="Genomic_DNA"/>
</dbReference>
<reference evidence="1 2" key="1">
    <citation type="submission" date="2024-01" db="EMBL/GenBank/DDBJ databases">
        <authorList>
            <person name="Waweru B."/>
        </authorList>
    </citation>
    <scope>NUCLEOTIDE SEQUENCE [LARGE SCALE GENOMIC DNA]</scope>
</reference>
<organism evidence="1 2">
    <name type="scientific">Dovyalis caffra</name>
    <dbReference type="NCBI Taxonomy" id="77055"/>
    <lineage>
        <taxon>Eukaryota</taxon>
        <taxon>Viridiplantae</taxon>
        <taxon>Streptophyta</taxon>
        <taxon>Embryophyta</taxon>
        <taxon>Tracheophyta</taxon>
        <taxon>Spermatophyta</taxon>
        <taxon>Magnoliopsida</taxon>
        <taxon>eudicotyledons</taxon>
        <taxon>Gunneridae</taxon>
        <taxon>Pentapetalae</taxon>
        <taxon>rosids</taxon>
        <taxon>fabids</taxon>
        <taxon>Malpighiales</taxon>
        <taxon>Salicaceae</taxon>
        <taxon>Flacourtieae</taxon>
        <taxon>Dovyalis</taxon>
    </lineage>
</organism>
<evidence type="ECO:0000313" key="1">
    <source>
        <dbReference type="EMBL" id="CAK7352466.1"/>
    </source>
</evidence>
<gene>
    <name evidence="1" type="ORF">DCAF_LOCUS24238</name>
</gene>
<dbReference type="AlphaFoldDB" id="A0AAV1SJ29"/>
<name>A0AAV1SJ29_9ROSI</name>
<comment type="caution">
    <text evidence="1">The sequence shown here is derived from an EMBL/GenBank/DDBJ whole genome shotgun (WGS) entry which is preliminary data.</text>
</comment>
<keyword evidence="2" id="KW-1185">Reference proteome</keyword>
<protein>
    <submittedName>
        <fullName evidence="1">Uncharacterized protein</fullName>
    </submittedName>
</protein>
<accession>A0AAV1SJ29</accession>
<dbReference type="Proteomes" id="UP001314170">
    <property type="component" value="Unassembled WGS sequence"/>
</dbReference>